<dbReference type="Pfam" id="PF12164">
    <property type="entry name" value="SporV_AA"/>
    <property type="match status" value="1"/>
</dbReference>
<keyword evidence="1" id="KW-0472">Membrane</keyword>
<dbReference type="InterPro" id="IPR021997">
    <property type="entry name" value="SporV_AA"/>
</dbReference>
<keyword evidence="4" id="KW-1185">Reference proteome</keyword>
<sequence>MDNLGKYVYAEQKRQEGTGYMKQQTVYLKCDRSAEVQAQDVFLKDVAEIRCQDPVLQAKLKAIKIYHFPKDGEKRCVISCLKLVSLMEEICPEIDVQVVGETDVLVEWICVNRHKGWQQWIKAAFVCLISFFGTAYTIMAYHNDVGINEVFTEVYRMAMGAEPGGLNTLEVFYSLGLAAGIIVFFNHVGGRRLTKDPTPVEVSIKNYETDVDKTLIEQAGREGKELES</sequence>
<evidence type="ECO:0000259" key="2">
    <source>
        <dbReference type="Pfam" id="PF12164"/>
    </source>
</evidence>
<protein>
    <submittedName>
        <fullName evidence="3">Stage V sporulation protein AA</fullName>
    </submittedName>
</protein>
<feature type="transmembrane region" description="Helical" evidence="1">
    <location>
        <begin position="123"/>
        <end position="141"/>
    </location>
</feature>
<evidence type="ECO:0000313" key="3">
    <source>
        <dbReference type="EMBL" id="MCC2119154.1"/>
    </source>
</evidence>
<feature type="transmembrane region" description="Helical" evidence="1">
    <location>
        <begin position="171"/>
        <end position="189"/>
    </location>
</feature>
<dbReference type="InterPro" id="IPR038548">
    <property type="entry name" value="SporV_AA_N_sf"/>
</dbReference>
<evidence type="ECO:0000256" key="1">
    <source>
        <dbReference type="SAM" id="Phobius"/>
    </source>
</evidence>
<feature type="domain" description="Stage V sporulation protein AA" evidence="2">
    <location>
        <begin position="24"/>
        <end position="108"/>
    </location>
</feature>
<dbReference type="EMBL" id="JAJEPV010000011">
    <property type="protein sequence ID" value="MCC2119154.1"/>
    <property type="molecule type" value="Genomic_DNA"/>
</dbReference>
<gene>
    <name evidence="3" type="ORF">LKD75_06020</name>
</gene>
<keyword evidence="1" id="KW-1133">Transmembrane helix</keyword>
<proteinExistence type="predicted"/>
<dbReference type="RefSeq" id="WP_022313039.1">
    <property type="nucleotide sequence ID" value="NZ_JAOQJO010000004.1"/>
</dbReference>
<evidence type="ECO:0000313" key="4">
    <source>
        <dbReference type="Proteomes" id="UP001197795"/>
    </source>
</evidence>
<reference evidence="3 4" key="1">
    <citation type="submission" date="2021-10" db="EMBL/GenBank/DDBJ databases">
        <title>Anaerobic single-cell dispensing facilitates the cultivation of human gut bacteria.</title>
        <authorList>
            <person name="Afrizal A."/>
        </authorList>
    </citation>
    <scope>NUCLEOTIDE SEQUENCE [LARGE SCALE GENOMIC DNA]</scope>
    <source>
        <strain evidence="3 4">CLA-AA-H273</strain>
    </source>
</reference>
<organism evidence="3 4">
    <name type="scientific">Waltera acetigignens</name>
    <dbReference type="NCBI Taxonomy" id="2981769"/>
    <lineage>
        <taxon>Bacteria</taxon>
        <taxon>Bacillati</taxon>
        <taxon>Bacillota</taxon>
        <taxon>Clostridia</taxon>
        <taxon>Lachnospirales</taxon>
        <taxon>Lachnospiraceae</taxon>
        <taxon>Waltera</taxon>
    </lineage>
</organism>
<comment type="caution">
    <text evidence="3">The sequence shown here is derived from an EMBL/GenBank/DDBJ whole genome shotgun (WGS) entry which is preliminary data.</text>
</comment>
<accession>A0AAE3A0N3</accession>
<dbReference type="Proteomes" id="UP001197795">
    <property type="component" value="Unassembled WGS sequence"/>
</dbReference>
<name>A0AAE3A0N3_9FIRM</name>
<keyword evidence="1" id="KW-0812">Transmembrane</keyword>
<dbReference type="Gene3D" id="2.60.480.10">
    <property type="entry name" value="eubacterium ventriosum atcc domain"/>
    <property type="match status" value="1"/>
</dbReference>
<dbReference type="AlphaFoldDB" id="A0AAE3A0N3"/>